<comment type="caution">
    <text evidence="2">The sequence shown here is derived from an EMBL/GenBank/DDBJ whole genome shotgun (WGS) entry which is preliminary data.</text>
</comment>
<name>A0ABD3DL57_9LAMI</name>
<proteinExistence type="predicted"/>
<accession>A0ABD3DL57</accession>
<evidence type="ECO:0000313" key="3">
    <source>
        <dbReference type="Proteomes" id="UP001632038"/>
    </source>
</evidence>
<dbReference type="Proteomes" id="UP001632038">
    <property type="component" value="Unassembled WGS sequence"/>
</dbReference>
<dbReference type="PANTHER" id="PTHR36987:SF1">
    <property type="entry name" value="NADH DEHYDROGENASE [UBIQUINONE] 1 BETA SUBCOMPLEX SUBUNIT 2"/>
    <property type="match status" value="1"/>
</dbReference>
<keyword evidence="1" id="KW-0812">Transmembrane</keyword>
<organism evidence="2 3">
    <name type="scientific">Castilleja foliolosa</name>
    <dbReference type="NCBI Taxonomy" id="1961234"/>
    <lineage>
        <taxon>Eukaryota</taxon>
        <taxon>Viridiplantae</taxon>
        <taxon>Streptophyta</taxon>
        <taxon>Embryophyta</taxon>
        <taxon>Tracheophyta</taxon>
        <taxon>Spermatophyta</taxon>
        <taxon>Magnoliopsida</taxon>
        <taxon>eudicotyledons</taxon>
        <taxon>Gunneridae</taxon>
        <taxon>Pentapetalae</taxon>
        <taxon>asterids</taxon>
        <taxon>lamiids</taxon>
        <taxon>Lamiales</taxon>
        <taxon>Orobanchaceae</taxon>
        <taxon>Pedicularideae</taxon>
        <taxon>Castillejinae</taxon>
        <taxon>Castilleja</taxon>
    </lineage>
</organism>
<keyword evidence="1" id="KW-1133">Transmembrane helix</keyword>
<dbReference type="InterPro" id="IPR044980">
    <property type="entry name" value="NDUFB2_plant/fungi"/>
</dbReference>
<evidence type="ECO:0000313" key="2">
    <source>
        <dbReference type="EMBL" id="KAL3641636.1"/>
    </source>
</evidence>
<evidence type="ECO:0000256" key="1">
    <source>
        <dbReference type="SAM" id="Phobius"/>
    </source>
</evidence>
<sequence length="83" mass="9081">MGGAHGDGITYKGVTLHKPKRWHTVTGKGLCAVMWFYFCNNKGFGFSTELSRTVLWCWGGGILGMAMMIIISYILAQCSNMGA</sequence>
<dbReference type="AlphaFoldDB" id="A0ABD3DL57"/>
<keyword evidence="1" id="KW-0472">Membrane</keyword>
<protein>
    <submittedName>
        <fullName evidence="2">Uncharacterized protein</fullName>
    </submittedName>
</protein>
<feature type="transmembrane region" description="Helical" evidence="1">
    <location>
        <begin position="53"/>
        <end position="76"/>
    </location>
</feature>
<gene>
    <name evidence="2" type="ORF">CASFOL_012451</name>
</gene>
<reference evidence="3" key="1">
    <citation type="journal article" date="2024" name="IScience">
        <title>Strigolactones Initiate the Formation of Haustorium-like Structures in Castilleja.</title>
        <authorList>
            <person name="Buerger M."/>
            <person name="Peterson D."/>
            <person name="Chory J."/>
        </authorList>
    </citation>
    <scope>NUCLEOTIDE SEQUENCE [LARGE SCALE GENOMIC DNA]</scope>
</reference>
<dbReference type="EMBL" id="JAVIJP010000016">
    <property type="protein sequence ID" value="KAL3641636.1"/>
    <property type="molecule type" value="Genomic_DNA"/>
</dbReference>
<dbReference type="PANTHER" id="PTHR36987">
    <property type="entry name" value="NADH DEHYDROGENASE [UBIQUINONE] 1 BETA SUBCOMPLEX SUBUNIT 2-LIKE"/>
    <property type="match status" value="1"/>
</dbReference>
<keyword evidence="3" id="KW-1185">Reference proteome</keyword>